<evidence type="ECO:0000256" key="1">
    <source>
        <dbReference type="SAM" id="MobiDB-lite"/>
    </source>
</evidence>
<proteinExistence type="predicted"/>
<keyword evidence="3" id="KW-1185">Reference proteome</keyword>
<evidence type="ECO:0000313" key="2">
    <source>
        <dbReference type="EMBL" id="PXV65744.1"/>
    </source>
</evidence>
<dbReference type="RefSeq" id="WP_110266128.1">
    <property type="nucleotide sequence ID" value="NZ_CAKZQT010000001.1"/>
</dbReference>
<reference evidence="2 3" key="1">
    <citation type="submission" date="2018-04" db="EMBL/GenBank/DDBJ databases">
        <title>Genomic Encyclopedia of Type Strains, Phase IV (KMG-IV): sequencing the most valuable type-strain genomes for metagenomic binning, comparative biology and taxonomic classification.</title>
        <authorList>
            <person name="Goeker M."/>
        </authorList>
    </citation>
    <scope>NUCLEOTIDE SEQUENCE [LARGE SCALE GENOMIC DNA]</scope>
    <source>
        <strain evidence="2 3">DSM 104150</strain>
    </source>
</reference>
<gene>
    <name evidence="2" type="ORF">C8D93_109123</name>
</gene>
<dbReference type="Proteomes" id="UP000248330">
    <property type="component" value="Unassembled WGS sequence"/>
</dbReference>
<dbReference type="AlphaFoldDB" id="A0A318E3Z2"/>
<accession>A0A318E3Z2</accession>
<feature type="region of interest" description="Disordered" evidence="1">
    <location>
        <begin position="1"/>
        <end position="22"/>
    </location>
</feature>
<dbReference type="EMBL" id="QICN01000009">
    <property type="protein sequence ID" value="PXV65744.1"/>
    <property type="molecule type" value="Genomic_DNA"/>
</dbReference>
<comment type="caution">
    <text evidence="2">The sequence shown here is derived from an EMBL/GenBank/DDBJ whole genome shotgun (WGS) entry which is preliminary data.</text>
</comment>
<name>A0A318E3Z2_9GAMM</name>
<evidence type="ECO:0000313" key="3">
    <source>
        <dbReference type="Proteomes" id="UP000248330"/>
    </source>
</evidence>
<feature type="compositionally biased region" description="Basic and acidic residues" evidence="1">
    <location>
        <begin position="1"/>
        <end position="20"/>
    </location>
</feature>
<protein>
    <submittedName>
        <fullName evidence="2">Uncharacterized protein</fullName>
    </submittedName>
</protein>
<sequence>MKETDVKLGKKDVKSGKDSDSSTYTLRNGDKIKFYMGDGVAEDWQFDQGVGEHGVTFSTGVCPPWLAMTRSGSGSVTFVLNDSSGTYTGQQVNLTLNFKNRNGEKGCHDPVVKDGGTQ</sequence>
<organism evidence="2 3">
    <name type="scientific">Sinimarinibacterium flocculans</name>
    <dbReference type="NCBI Taxonomy" id="985250"/>
    <lineage>
        <taxon>Bacteria</taxon>
        <taxon>Pseudomonadati</taxon>
        <taxon>Pseudomonadota</taxon>
        <taxon>Gammaproteobacteria</taxon>
        <taxon>Nevskiales</taxon>
        <taxon>Nevskiaceae</taxon>
        <taxon>Sinimarinibacterium</taxon>
    </lineage>
</organism>